<accession>A0A437MYZ3</accession>
<reference evidence="2 3" key="1">
    <citation type="submission" date="2019-01" db="EMBL/GenBank/DDBJ databases">
        <authorList>
            <person name="Chen W.-M."/>
        </authorList>
    </citation>
    <scope>NUCLEOTIDE SEQUENCE [LARGE SCALE GENOMIC DNA]</scope>
    <source>
        <strain evidence="2 3">YBJ-36</strain>
    </source>
</reference>
<name>A0A437MYZ3_9SPHI</name>
<gene>
    <name evidence="2" type="ORF">EOD41_02890</name>
</gene>
<feature type="domain" description="MoxR-vWA-beta-propeller ternary system" evidence="1">
    <location>
        <begin position="2"/>
        <end position="202"/>
    </location>
</feature>
<comment type="caution">
    <text evidence="2">The sequence shown here is derived from an EMBL/GenBank/DDBJ whole genome shotgun (WGS) entry which is preliminary data.</text>
</comment>
<evidence type="ECO:0000259" key="1">
    <source>
        <dbReference type="Pfam" id="PF19920"/>
    </source>
</evidence>
<dbReference type="RefSeq" id="WP_127703267.1">
    <property type="nucleotide sequence ID" value="NZ_SACK01000001.1"/>
</dbReference>
<evidence type="ECO:0000313" key="2">
    <source>
        <dbReference type="EMBL" id="RVU02901.1"/>
    </source>
</evidence>
<organism evidence="2 3">
    <name type="scientific">Mucilaginibacter limnophilus</name>
    <dbReference type="NCBI Taxonomy" id="1932778"/>
    <lineage>
        <taxon>Bacteria</taxon>
        <taxon>Pseudomonadati</taxon>
        <taxon>Bacteroidota</taxon>
        <taxon>Sphingobacteriia</taxon>
        <taxon>Sphingobacteriales</taxon>
        <taxon>Sphingobacteriaceae</taxon>
        <taxon>Mucilaginibacter</taxon>
    </lineage>
</organism>
<protein>
    <recommendedName>
        <fullName evidence="1">MoxR-vWA-beta-propeller ternary system domain-containing protein</fullName>
    </recommendedName>
</protein>
<dbReference type="AlphaFoldDB" id="A0A437MYZ3"/>
<keyword evidence="3" id="KW-1185">Reference proteome</keyword>
<dbReference type="EMBL" id="SACK01000001">
    <property type="protein sequence ID" value="RVU02901.1"/>
    <property type="molecule type" value="Genomic_DNA"/>
</dbReference>
<dbReference type="OrthoDB" id="886582at2"/>
<sequence>MKLSKFVQGLFTEGVVNVPRQLLEFHADDLRETAILLQQYQLAERLELAFNAPDFDESAGLWAAQYFYRAIQFVLLRELEEAAIQAYLKAYEEPVTCEAIYSVDLIFRHLAPLFKLSSGLAPSDPLVQMLKETAAAWPYSSVGLDITPSVSTAVIINHPSLKYAYIDRIIQHRDQKRITNNMEKQALEEVLGLYSDLLWPKLQLPNLH</sequence>
<proteinExistence type="predicted"/>
<dbReference type="InterPro" id="IPR045549">
    <property type="entry name" value="bpX4"/>
</dbReference>
<dbReference type="Pfam" id="PF19920">
    <property type="entry name" value="bpX4"/>
    <property type="match status" value="1"/>
</dbReference>
<evidence type="ECO:0000313" key="3">
    <source>
        <dbReference type="Proteomes" id="UP000282759"/>
    </source>
</evidence>
<dbReference type="Proteomes" id="UP000282759">
    <property type="component" value="Unassembled WGS sequence"/>
</dbReference>